<dbReference type="InterPro" id="IPR051797">
    <property type="entry name" value="TrmB-like"/>
</dbReference>
<dbReference type="PANTHER" id="PTHR34293:SF1">
    <property type="entry name" value="HTH-TYPE TRANSCRIPTIONAL REGULATOR TRMBL2"/>
    <property type="match status" value="1"/>
</dbReference>
<dbReference type="InterPro" id="IPR000792">
    <property type="entry name" value="Tscrpt_reg_LuxR_C"/>
</dbReference>
<dbReference type="PANTHER" id="PTHR34293">
    <property type="entry name" value="HTH-TYPE TRANSCRIPTIONAL REGULATOR TRMBL2"/>
    <property type="match status" value="1"/>
</dbReference>
<accession>A0ABP9Q5Y8</accession>
<dbReference type="InterPro" id="IPR016032">
    <property type="entry name" value="Sig_transdc_resp-reg_C-effctor"/>
</dbReference>
<feature type="domain" description="HTH luxR-type" evidence="1">
    <location>
        <begin position="252"/>
        <end position="309"/>
    </location>
</feature>
<evidence type="ECO:0000259" key="1">
    <source>
        <dbReference type="SMART" id="SM00421"/>
    </source>
</evidence>
<proteinExistence type="predicted"/>
<dbReference type="InterPro" id="IPR036388">
    <property type="entry name" value="WH-like_DNA-bd_sf"/>
</dbReference>
<protein>
    <submittedName>
        <fullName evidence="2">LuxR family transcriptional regulator</fullName>
    </submittedName>
</protein>
<dbReference type="Proteomes" id="UP001500221">
    <property type="component" value="Unassembled WGS sequence"/>
</dbReference>
<dbReference type="EMBL" id="BAABKG010000006">
    <property type="protein sequence ID" value="GAA5155771.1"/>
    <property type="molecule type" value="Genomic_DNA"/>
</dbReference>
<evidence type="ECO:0000313" key="2">
    <source>
        <dbReference type="EMBL" id="GAA5155771.1"/>
    </source>
</evidence>
<dbReference type="SUPFAM" id="SSF46894">
    <property type="entry name" value="C-terminal effector domain of the bipartite response regulators"/>
    <property type="match status" value="1"/>
</dbReference>
<dbReference type="InterPro" id="IPR036390">
    <property type="entry name" value="WH_DNA-bd_sf"/>
</dbReference>
<evidence type="ECO:0000313" key="3">
    <source>
        <dbReference type="Proteomes" id="UP001500221"/>
    </source>
</evidence>
<dbReference type="SUPFAM" id="SSF46785">
    <property type="entry name" value="Winged helix' DNA-binding domain"/>
    <property type="match status" value="1"/>
</dbReference>
<comment type="caution">
    <text evidence="2">The sequence shown here is derived from an EMBL/GenBank/DDBJ whole genome shotgun (WGS) entry which is preliminary data.</text>
</comment>
<gene>
    <name evidence="2" type="ORF">GCM10023340_41930</name>
</gene>
<organism evidence="2 3">
    <name type="scientific">Nocardioides marinquilinus</name>
    <dbReference type="NCBI Taxonomy" id="1210400"/>
    <lineage>
        <taxon>Bacteria</taxon>
        <taxon>Bacillati</taxon>
        <taxon>Actinomycetota</taxon>
        <taxon>Actinomycetes</taxon>
        <taxon>Propionibacteriales</taxon>
        <taxon>Nocardioidaceae</taxon>
        <taxon>Nocardioides</taxon>
    </lineage>
</organism>
<name>A0ABP9Q5Y8_9ACTN</name>
<dbReference type="RefSeq" id="WP_345463557.1">
    <property type="nucleotide sequence ID" value="NZ_BAABKG010000006.1"/>
</dbReference>
<keyword evidence="3" id="KW-1185">Reference proteome</keyword>
<dbReference type="Gene3D" id="1.10.10.10">
    <property type="entry name" value="Winged helix-like DNA-binding domain superfamily/Winged helix DNA-binding domain"/>
    <property type="match status" value="2"/>
</dbReference>
<reference evidence="3" key="1">
    <citation type="journal article" date="2019" name="Int. J. Syst. Evol. Microbiol.">
        <title>The Global Catalogue of Microorganisms (GCM) 10K type strain sequencing project: providing services to taxonomists for standard genome sequencing and annotation.</title>
        <authorList>
            <consortium name="The Broad Institute Genomics Platform"/>
            <consortium name="The Broad Institute Genome Sequencing Center for Infectious Disease"/>
            <person name="Wu L."/>
            <person name="Ma J."/>
        </authorList>
    </citation>
    <scope>NUCLEOTIDE SEQUENCE [LARGE SCALE GENOMIC DNA]</scope>
    <source>
        <strain evidence="3">JCM 18459</strain>
    </source>
</reference>
<sequence length="314" mass="33503">MLEAVGVGADDEEVYRALLQRPEVGVAALADAVGRAEGATSASLARLERLGFVTWTSEEVPRPVATRPDVAVEVLVSGREAELDRARAAGRELLAEMALPGRYRPERLVEVVVGRQAIAARFAQLLSTTTSELLVLDRPPYATGPGEADARVRGLLAEGAVVRGIYSPDSLSLPGAVEEAHSAVEAGERSRLHPEVPMKLAVSDRREALLPLAVDQLVDSALVVHASALLDALVQMFDLLWDQAVPLVEPTEPAGDPRDGRLLTMLTAGLQDDVIARQLGVSTRTVGRRVAALLETLGARTRFQAGVLSGRRSR</sequence>
<dbReference type="SMART" id="SM00421">
    <property type="entry name" value="HTH_LUXR"/>
    <property type="match status" value="1"/>
</dbReference>